<dbReference type="PANTHER" id="PTHR33751:SF9">
    <property type="entry name" value="CYTOCHROME C4"/>
    <property type="match status" value="1"/>
</dbReference>
<keyword evidence="3 6" id="KW-0479">Metal-binding</keyword>
<feature type="transmembrane region" description="Helical" evidence="7">
    <location>
        <begin position="32"/>
        <end position="51"/>
    </location>
</feature>
<dbReference type="PANTHER" id="PTHR33751">
    <property type="entry name" value="CBB3-TYPE CYTOCHROME C OXIDASE SUBUNIT FIXP"/>
    <property type="match status" value="1"/>
</dbReference>
<evidence type="ECO:0000256" key="6">
    <source>
        <dbReference type="PROSITE-ProRule" id="PRU00433"/>
    </source>
</evidence>
<name>A0AA47HYI6_9GAMM</name>
<feature type="domain" description="Cytochrome c" evidence="8">
    <location>
        <begin position="189"/>
        <end position="289"/>
    </location>
</feature>
<feature type="domain" description="Cytochrome c" evidence="8">
    <location>
        <begin position="301"/>
        <end position="392"/>
    </location>
</feature>
<protein>
    <submittedName>
        <fullName evidence="9">C-type cytochrome</fullName>
    </submittedName>
</protein>
<evidence type="ECO:0000256" key="3">
    <source>
        <dbReference type="ARBA" id="ARBA00022723"/>
    </source>
</evidence>
<dbReference type="RefSeq" id="WP_267931895.1">
    <property type="nucleotide sequence ID" value="NZ_CP113257.1"/>
</dbReference>
<keyword evidence="7" id="KW-1133">Transmembrane helix</keyword>
<dbReference type="GO" id="GO:0009055">
    <property type="term" value="F:electron transfer activity"/>
    <property type="evidence" value="ECO:0007669"/>
    <property type="project" value="InterPro"/>
</dbReference>
<evidence type="ECO:0000256" key="7">
    <source>
        <dbReference type="SAM" id="Phobius"/>
    </source>
</evidence>
<keyword evidence="1" id="KW-0813">Transport</keyword>
<dbReference type="Pfam" id="PF13442">
    <property type="entry name" value="Cytochrome_CBB3"/>
    <property type="match status" value="1"/>
</dbReference>
<dbReference type="AlphaFoldDB" id="A0AA47HYI6"/>
<dbReference type="GO" id="GO:0020037">
    <property type="term" value="F:heme binding"/>
    <property type="evidence" value="ECO:0007669"/>
    <property type="project" value="InterPro"/>
</dbReference>
<keyword evidence="7" id="KW-0472">Membrane</keyword>
<evidence type="ECO:0000256" key="4">
    <source>
        <dbReference type="ARBA" id="ARBA00022982"/>
    </source>
</evidence>
<dbReference type="InterPro" id="IPR050597">
    <property type="entry name" value="Cytochrome_c_Oxidase_Subunit"/>
</dbReference>
<evidence type="ECO:0000259" key="8">
    <source>
        <dbReference type="PROSITE" id="PS51007"/>
    </source>
</evidence>
<evidence type="ECO:0000256" key="1">
    <source>
        <dbReference type="ARBA" id="ARBA00022448"/>
    </source>
</evidence>
<dbReference type="SUPFAM" id="SSF46626">
    <property type="entry name" value="Cytochrome c"/>
    <property type="match status" value="3"/>
</dbReference>
<organism evidence="9 10">
    <name type="scientific">Stutzerimonas frequens</name>
    <dbReference type="NCBI Taxonomy" id="2968969"/>
    <lineage>
        <taxon>Bacteria</taxon>
        <taxon>Pseudomonadati</taxon>
        <taxon>Pseudomonadota</taxon>
        <taxon>Gammaproteobacteria</taxon>
        <taxon>Pseudomonadales</taxon>
        <taxon>Pseudomonadaceae</taxon>
        <taxon>Stutzerimonas</taxon>
    </lineage>
</organism>
<evidence type="ECO:0000256" key="5">
    <source>
        <dbReference type="ARBA" id="ARBA00023004"/>
    </source>
</evidence>
<gene>
    <name evidence="9" type="ORF">OSV15_02020</name>
</gene>
<dbReference type="Gene3D" id="1.10.760.10">
    <property type="entry name" value="Cytochrome c-like domain"/>
    <property type="match status" value="3"/>
</dbReference>
<evidence type="ECO:0000313" key="9">
    <source>
        <dbReference type="EMBL" id="WAE52994.1"/>
    </source>
</evidence>
<evidence type="ECO:0000256" key="2">
    <source>
        <dbReference type="ARBA" id="ARBA00022617"/>
    </source>
</evidence>
<dbReference type="Pfam" id="PF00034">
    <property type="entry name" value="Cytochrom_C"/>
    <property type="match status" value="2"/>
</dbReference>
<dbReference type="Proteomes" id="UP001164632">
    <property type="component" value="Chromosome"/>
</dbReference>
<keyword evidence="4" id="KW-0249">Electron transport</keyword>
<accession>A0AA47HYI6</accession>
<dbReference type="EMBL" id="CP113257">
    <property type="protein sequence ID" value="WAE52994.1"/>
    <property type="molecule type" value="Genomic_DNA"/>
</dbReference>
<dbReference type="InterPro" id="IPR036909">
    <property type="entry name" value="Cyt_c-like_dom_sf"/>
</dbReference>
<feature type="domain" description="Cytochrome c" evidence="8">
    <location>
        <begin position="95"/>
        <end position="181"/>
    </location>
</feature>
<dbReference type="GO" id="GO:0046872">
    <property type="term" value="F:metal ion binding"/>
    <property type="evidence" value="ECO:0007669"/>
    <property type="project" value="UniProtKB-KW"/>
</dbReference>
<evidence type="ECO:0000313" key="10">
    <source>
        <dbReference type="Proteomes" id="UP001164632"/>
    </source>
</evidence>
<keyword evidence="2 6" id="KW-0349">Heme</keyword>
<keyword evidence="5 6" id="KW-0408">Iron</keyword>
<proteinExistence type="predicted"/>
<keyword evidence="7" id="KW-0812">Transmembrane</keyword>
<reference evidence="9" key="1">
    <citation type="submission" date="2022-11" db="EMBL/GenBank/DDBJ databases">
        <title>Genomic of Pseudomonas TF18.</title>
        <authorList>
            <person name="Liu T."/>
        </authorList>
    </citation>
    <scope>NUCLEOTIDE SEQUENCE</scope>
    <source>
        <strain evidence="9">TF18</strain>
    </source>
</reference>
<dbReference type="InterPro" id="IPR009056">
    <property type="entry name" value="Cyt_c-like_dom"/>
</dbReference>
<dbReference type="PROSITE" id="PS51007">
    <property type="entry name" value="CYTC"/>
    <property type="match status" value="3"/>
</dbReference>
<sequence length="411" mass="44249">MLQRARHAFGLLLAPLRRALHYATCGSRRRGLAGLALLAALGAGGGFLYAWSGLVSIAASSGHWPVTAWFLHFSMRSAVRTQSLGIKVPPLDDAKLILKGAGHFENGCSPCHGAPGQPRALIARQMVPEPPELAPRMSRWEPEELFWIVRNGIKFSAMPAWPAPGREDEVWAVVAFLRQLPKLDAEGYRELAYGPGALAIDGGPPDHLRPLSEPLGPVLANCVRCHGKDGNGRGEGAFPRLAGQNEAYLLASLRAYAAGERHSGIMQPIAAGLDEDSMRRLASHYAALPGSGSRAPVEKPEVLRRGQATAMQGHYEQGTPSCADCHGPDRTERNPLYPEIAGQYSDYLALQLELFKSGTRGGTAYAHIMHSAARRLTAEQILEVANFYASLKPQADADEATRSAGNPPQAR</sequence>